<gene>
    <name evidence="5" type="ORF">B4122_4754</name>
    <name evidence="4" type="ORF">SC09_contig4orf00913</name>
</gene>
<dbReference type="SUPFAM" id="SSF117143">
    <property type="entry name" value="Flagellar hook protein flgE"/>
    <property type="match status" value="1"/>
</dbReference>
<dbReference type="InterPro" id="IPR010930">
    <property type="entry name" value="Flg_bb/hook_C_dom"/>
</dbReference>
<reference evidence="4 6" key="1">
    <citation type="submission" date="2014-12" db="EMBL/GenBank/DDBJ databases">
        <title>Comparative genome analysis of Bacillus coagulans HM-08, Clostridium butyricum HM-68, Bacillus subtilis HM-66 and Bacillus licheniformis BL-09.</title>
        <authorList>
            <person name="Zhang H."/>
        </authorList>
    </citation>
    <scope>NUCLEOTIDE SEQUENCE [LARGE SCALE GENOMIC DNA]</scope>
    <source>
        <strain evidence="4 6">HM-66</strain>
    </source>
</reference>
<dbReference type="Proteomes" id="UP000032247">
    <property type="component" value="Unassembled WGS sequence"/>
</dbReference>
<dbReference type="InterPro" id="IPR037925">
    <property type="entry name" value="FlgE/F/G-like"/>
</dbReference>
<dbReference type="AlphaFoldDB" id="A0A0D1IAL9"/>
<dbReference type="PANTHER" id="PTHR30435">
    <property type="entry name" value="FLAGELLAR PROTEIN"/>
    <property type="match status" value="1"/>
</dbReference>
<comment type="caution">
    <text evidence="4">The sequence shown here is derived from an EMBL/GenBank/DDBJ whole genome shotgun (WGS) entry which is preliminary data.</text>
</comment>
<dbReference type="Proteomes" id="UP000076442">
    <property type="component" value="Unassembled WGS sequence"/>
</dbReference>
<evidence type="ECO:0000313" key="7">
    <source>
        <dbReference type="Proteomes" id="UP000076442"/>
    </source>
</evidence>
<dbReference type="PROSITE" id="PS00588">
    <property type="entry name" value="FLAGELLA_BB_ROD"/>
    <property type="match status" value="1"/>
</dbReference>
<evidence type="ECO:0000313" key="5">
    <source>
        <dbReference type="EMBL" id="KZD86919.1"/>
    </source>
</evidence>
<accession>A0A0D1IAL9</accession>
<evidence type="ECO:0000259" key="2">
    <source>
        <dbReference type="Pfam" id="PF00460"/>
    </source>
</evidence>
<dbReference type="Pfam" id="PF06429">
    <property type="entry name" value="Flg_bbr_C"/>
    <property type="match status" value="1"/>
</dbReference>
<dbReference type="PATRIC" id="fig|1423.167.peg.3935"/>
<evidence type="ECO:0000313" key="4">
    <source>
        <dbReference type="EMBL" id="KIU05958.1"/>
    </source>
</evidence>
<feature type="domain" description="Flagellar basal body rod protein N-terminal" evidence="2">
    <location>
        <begin position="5"/>
        <end position="35"/>
    </location>
</feature>
<dbReference type="InterPro" id="IPR001444">
    <property type="entry name" value="Flag_bb_rod_N"/>
</dbReference>
<dbReference type="EMBL" id="LJZV01000035">
    <property type="protein sequence ID" value="KZD86919.1"/>
    <property type="molecule type" value="Genomic_DNA"/>
</dbReference>
<proteinExistence type="inferred from homology"/>
<evidence type="ECO:0000259" key="3">
    <source>
        <dbReference type="Pfam" id="PF06429"/>
    </source>
</evidence>
<feature type="domain" description="Flagellar basal-body/hook protein C-terminal" evidence="3">
    <location>
        <begin position="221"/>
        <end position="265"/>
    </location>
</feature>
<keyword evidence="4" id="KW-0969">Cilium</keyword>
<evidence type="ECO:0000256" key="1">
    <source>
        <dbReference type="ARBA" id="ARBA00009677"/>
    </source>
</evidence>
<organism evidence="4 6">
    <name type="scientific">Bacillus subtilis</name>
    <dbReference type="NCBI Taxonomy" id="1423"/>
    <lineage>
        <taxon>Bacteria</taxon>
        <taxon>Bacillati</taxon>
        <taxon>Bacillota</taxon>
        <taxon>Bacilli</taxon>
        <taxon>Bacillales</taxon>
        <taxon>Bacillaceae</taxon>
        <taxon>Bacillus</taxon>
    </lineage>
</organism>
<evidence type="ECO:0000313" key="6">
    <source>
        <dbReference type="Proteomes" id="UP000032247"/>
    </source>
</evidence>
<comment type="similarity">
    <text evidence="1">Belongs to the flagella basal body rod proteins family.</text>
</comment>
<dbReference type="EMBL" id="JXBC01000013">
    <property type="protein sequence ID" value="KIU05958.1"/>
    <property type="molecule type" value="Genomic_DNA"/>
</dbReference>
<protein>
    <submittedName>
        <fullName evidence="4 5">Flagellar basal-body rod protein</fullName>
    </submittedName>
</protein>
<keyword evidence="4" id="KW-0282">Flagellum</keyword>
<reference evidence="5 7" key="2">
    <citation type="submission" date="2015-09" db="EMBL/GenBank/DDBJ databases">
        <title>Spore heat resistance.</title>
        <authorList>
            <person name="Boekhorst J."/>
            <person name="Berendsen E.M."/>
            <person name="Wells-Bennik M.H."/>
            <person name="Kuipers O.P."/>
        </authorList>
    </citation>
    <scope>NUCLEOTIDE SEQUENCE [LARGE SCALE GENOMIC DNA]</scope>
    <source>
        <strain evidence="5 7">B4122</strain>
    </source>
</reference>
<name>A0A0D1IAL9_BACIU</name>
<sequence>MLKGLYTATSAMIAQQRRTEMLSNNIANANTSGYKADQGSMRAFPEMLLSRIESKSPAGTSRTEIGSVNTGVYMQELKPLFTQGSLKSTDQPTDIALIENQVPMNAETNEKAALFYPVQTADGIRYSKSSTFSLNENNQLTINGRPILSTDRQPITVDNENFTVSENGTVTTNGRTAGQIDVRMAEDVRNLKRDGNDLYSTADGNDLPSAAGNNQVSYSLKQGVSELSNVDVTSAYTEMTEAYRSFEANQKVIQAYDKSMDKAANEIGKI</sequence>
<keyword evidence="4" id="KW-0966">Cell projection</keyword>
<dbReference type="RefSeq" id="WP_015251036.1">
    <property type="nucleotide sequence ID" value="NZ_CBCSKK010000003.1"/>
</dbReference>
<dbReference type="GO" id="GO:0071978">
    <property type="term" value="P:bacterial-type flagellum-dependent swarming motility"/>
    <property type="evidence" value="ECO:0007669"/>
    <property type="project" value="TreeGrafter"/>
</dbReference>
<dbReference type="GO" id="GO:0009288">
    <property type="term" value="C:bacterial-type flagellum"/>
    <property type="evidence" value="ECO:0007669"/>
    <property type="project" value="TreeGrafter"/>
</dbReference>
<dbReference type="STRING" id="483913.AN935_18360"/>
<dbReference type="Pfam" id="PF00460">
    <property type="entry name" value="Flg_bb_rod"/>
    <property type="match status" value="1"/>
</dbReference>
<dbReference type="InterPro" id="IPR019776">
    <property type="entry name" value="Flagellar_basal_body_rod_CS"/>
</dbReference>
<dbReference type="PANTHER" id="PTHR30435:SF19">
    <property type="entry name" value="FLAGELLAR BASAL-BODY ROD PROTEIN FLGG"/>
    <property type="match status" value="1"/>
</dbReference>